<dbReference type="EMBL" id="PEXT01000010">
    <property type="protein sequence ID" value="PIS43578.1"/>
    <property type="molecule type" value="Genomic_DNA"/>
</dbReference>
<accession>A0A2H0YYK3</accession>
<protein>
    <submittedName>
        <fullName evidence="1">Uncharacterized protein</fullName>
    </submittedName>
</protein>
<proteinExistence type="predicted"/>
<evidence type="ECO:0000313" key="2">
    <source>
        <dbReference type="Proteomes" id="UP000228687"/>
    </source>
</evidence>
<dbReference type="AlphaFoldDB" id="A0A2H0YYK3"/>
<dbReference type="Proteomes" id="UP000228687">
    <property type="component" value="Unassembled WGS sequence"/>
</dbReference>
<sequence length="67" mass="7739">MHIKWISKKYKLPAGSFFMRFGDKHYTGASVTQHLHVQLFIGVVRTKKTYPIAPLLGYSTKPYTPKK</sequence>
<gene>
    <name evidence="1" type="ORF">COT23_00580</name>
</gene>
<comment type="caution">
    <text evidence="1">The sequence shown here is derived from an EMBL/GenBank/DDBJ whole genome shotgun (WGS) entry which is preliminary data.</text>
</comment>
<reference evidence="2" key="1">
    <citation type="submission" date="2017-09" db="EMBL/GenBank/DDBJ databases">
        <title>Depth-based differentiation of microbial function through sediment-hosted aquifers and enrichment of novel symbionts in the deep terrestrial subsurface.</title>
        <authorList>
            <person name="Probst A.J."/>
            <person name="Ladd B."/>
            <person name="Jarett J.K."/>
            <person name="Geller-Mcgrath D.E."/>
            <person name="Sieber C.M.K."/>
            <person name="Emerson J.B."/>
            <person name="Anantharaman K."/>
            <person name="Thomas B.C."/>
            <person name="Malmstrom R."/>
            <person name="Stieglmeier M."/>
            <person name="Klingl A."/>
            <person name="Woyke T."/>
            <person name="Ryan C.M."/>
            <person name="Banfield J.F."/>
        </authorList>
    </citation>
    <scope>NUCLEOTIDE SEQUENCE [LARGE SCALE GENOMIC DNA]</scope>
</reference>
<name>A0A2H0YYK3_9BACT</name>
<organism evidence="1 2">
    <name type="scientific">Candidatus Kaiserbacteria bacterium CG08_land_8_20_14_0_20_50_21</name>
    <dbReference type="NCBI Taxonomy" id="1974604"/>
    <lineage>
        <taxon>Bacteria</taxon>
        <taxon>Candidatus Kaiseribacteriota</taxon>
    </lineage>
</organism>
<evidence type="ECO:0000313" key="1">
    <source>
        <dbReference type="EMBL" id="PIS43578.1"/>
    </source>
</evidence>